<dbReference type="SUPFAM" id="SSF82649">
    <property type="entry name" value="SufE/NifU"/>
    <property type="match status" value="1"/>
</dbReference>
<evidence type="ECO:0000259" key="2">
    <source>
        <dbReference type="Pfam" id="PF02657"/>
    </source>
</evidence>
<dbReference type="STRING" id="563176.SAMN04488090_1056"/>
<dbReference type="Proteomes" id="UP000198901">
    <property type="component" value="Unassembled WGS sequence"/>
</dbReference>
<feature type="domain" description="Fe-S metabolism associated" evidence="2">
    <location>
        <begin position="11"/>
        <end position="130"/>
    </location>
</feature>
<dbReference type="AlphaFoldDB" id="A0A1G9KK79"/>
<dbReference type="Gene3D" id="3.90.1010.10">
    <property type="match status" value="1"/>
</dbReference>
<protein>
    <submittedName>
        <fullName evidence="3">Cysteine desulfuration protein SufE</fullName>
    </submittedName>
</protein>
<dbReference type="Pfam" id="PF02657">
    <property type="entry name" value="SufE"/>
    <property type="match status" value="1"/>
</dbReference>
<name>A0A1G9KK79_9BACT</name>
<accession>A0A1G9KK79</accession>
<gene>
    <name evidence="3" type="ORF">SAMN04488090_1056</name>
</gene>
<dbReference type="PANTHER" id="PTHR43597">
    <property type="entry name" value="SULFUR ACCEPTOR PROTEIN CSDE"/>
    <property type="match status" value="1"/>
</dbReference>
<proteinExistence type="inferred from homology"/>
<keyword evidence="4" id="KW-1185">Reference proteome</keyword>
<dbReference type="EMBL" id="FNGS01000002">
    <property type="protein sequence ID" value="SDL50220.1"/>
    <property type="molecule type" value="Genomic_DNA"/>
</dbReference>
<organism evidence="3 4">
    <name type="scientific">Siphonobacter aquaeclarae</name>
    <dbReference type="NCBI Taxonomy" id="563176"/>
    <lineage>
        <taxon>Bacteria</taxon>
        <taxon>Pseudomonadati</taxon>
        <taxon>Bacteroidota</taxon>
        <taxon>Cytophagia</taxon>
        <taxon>Cytophagales</taxon>
        <taxon>Cytophagaceae</taxon>
        <taxon>Siphonobacter</taxon>
    </lineage>
</organism>
<sequence length="141" mass="15997">MTINEAQNEIIEEFDLFDDWEGKYEYIIDLGKKLAPLPEAYRDEDHIIKGCQSRVWLHAELKDGKVVFQADSDAIIVKGLISMLVQVLSGHRPEEIVNADLYFMEKVGLQQHLAQTRANGLASMVKQMKAYGLAFSSLVKQ</sequence>
<dbReference type="RefSeq" id="WP_093198714.1">
    <property type="nucleotide sequence ID" value="NZ_FNGS01000002.1"/>
</dbReference>
<evidence type="ECO:0000256" key="1">
    <source>
        <dbReference type="ARBA" id="ARBA00010282"/>
    </source>
</evidence>
<comment type="similarity">
    <text evidence="1">Belongs to the SufE family.</text>
</comment>
<evidence type="ECO:0000313" key="4">
    <source>
        <dbReference type="Proteomes" id="UP000198901"/>
    </source>
</evidence>
<dbReference type="InterPro" id="IPR003808">
    <property type="entry name" value="Fe-S_metab-assoc_dom"/>
</dbReference>
<reference evidence="3 4" key="1">
    <citation type="submission" date="2016-10" db="EMBL/GenBank/DDBJ databases">
        <authorList>
            <person name="de Groot N.N."/>
        </authorList>
    </citation>
    <scope>NUCLEOTIDE SEQUENCE [LARGE SCALE GENOMIC DNA]</scope>
    <source>
        <strain evidence="3 4">DSM 21668</strain>
    </source>
</reference>
<dbReference type="PANTHER" id="PTHR43597:SF5">
    <property type="entry name" value="SUFE-LIKE PROTEIN 2, CHLOROPLASTIC"/>
    <property type="match status" value="1"/>
</dbReference>
<dbReference type="OrthoDB" id="9799320at2"/>
<evidence type="ECO:0000313" key="3">
    <source>
        <dbReference type="EMBL" id="SDL50220.1"/>
    </source>
</evidence>